<evidence type="ECO:0000313" key="3">
    <source>
        <dbReference type="Proteomes" id="UP001214628"/>
    </source>
</evidence>
<dbReference type="Proteomes" id="UP001214628">
    <property type="component" value="Chromosome 1"/>
</dbReference>
<reference evidence="2" key="1">
    <citation type="submission" date="2023-02" db="EMBL/GenBank/DDBJ databases">
        <title>Mating type loci evolution in Malassezia.</title>
        <authorList>
            <person name="Coelho M.A."/>
        </authorList>
    </citation>
    <scope>NUCLEOTIDE SEQUENCE</scope>
    <source>
        <strain evidence="2">CBS 14136</strain>
    </source>
</reference>
<proteinExistence type="predicted"/>
<dbReference type="AlphaFoldDB" id="A0AAF0F4G6"/>
<feature type="region of interest" description="Disordered" evidence="1">
    <location>
        <begin position="377"/>
        <end position="396"/>
    </location>
</feature>
<evidence type="ECO:0000256" key="1">
    <source>
        <dbReference type="SAM" id="MobiDB-lite"/>
    </source>
</evidence>
<dbReference type="EMBL" id="CP118375">
    <property type="protein sequence ID" value="WFD42831.1"/>
    <property type="molecule type" value="Genomic_DNA"/>
</dbReference>
<feature type="region of interest" description="Disordered" evidence="1">
    <location>
        <begin position="74"/>
        <end position="156"/>
    </location>
</feature>
<keyword evidence="3" id="KW-1185">Reference proteome</keyword>
<sequence length="455" mass="49807">MSETPNRNDEVLRRLSVLHSNLAASAAKNQRSAAKPPPIGIHPGSESDASHDAIHLQKKTPSTLPTSVAVSSLLSVNESSTSSRRSSSDSSVSDNRYTFSSNPATQRVSTESAPPRTSVSSIVSSPQPLNWPHHHTSQPPGVRSTSPLPPLSDLFNKAHPVKKDLEHRPTSRSWPVNCIDPTLRPVIDERHRASYSVPLNHLTNGSSDSSHSANYMGPSFRPSYSNNASPSRYTPTVQFDMRWTNFAKQHSAGPATHVSYEPNKPVLLPTTQQARADLHETNHSFVGNASMTPLDQSSSTSTLGAMTPMLDSHSSRPLKKSRSIMFPGNASNSTPTSARRLSAHHLYTDLTEDHSGRIPRHSSLSGLPQYLKSGGPELLDDSSSSTHGTMETNRGYLDIDPRKSKWELPSSRHSEAVNCRQADMRSVSLSLPDQVPHRLGYHVMSRKRSIEEDAR</sequence>
<feature type="compositionally biased region" description="Polar residues" evidence="1">
    <location>
        <begin position="381"/>
        <end position="392"/>
    </location>
</feature>
<feature type="compositionally biased region" description="Polar residues" evidence="1">
    <location>
        <begin position="96"/>
        <end position="128"/>
    </location>
</feature>
<gene>
    <name evidence="2" type="ORF">MPSI1_001481</name>
</gene>
<name>A0AAF0F4G6_9BASI</name>
<feature type="compositionally biased region" description="Low complexity" evidence="1">
    <location>
        <begin position="24"/>
        <end position="34"/>
    </location>
</feature>
<evidence type="ECO:0000313" key="2">
    <source>
        <dbReference type="EMBL" id="WFD42831.1"/>
    </source>
</evidence>
<organism evidence="2 3">
    <name type="scientific">Malassezia psittaci</name>
    <dbReference type="NCBI Taxonomy" id="1821823"/>
    <lineage>
        <taxon>Eukaryota</taxon>
        <taxon>Fungi</taxon>
        <taxon>Dikarya</taxon>
        <taxon>Basidiomycota</taxon>
        <taxon>Ustilaginomycotina</taxon>
        <taxon>Malasseziomycetes</taxon>
        <taxon>Malasseziales</taxon>
        <taxon>Malasseziaceae</taxon>
        <taxon>Malassezia</taxon>
    </lineage>
</organism>
<feature type="region of interest" description="Disordered" evidence="1">
    <location>
        <begin position="24"/>
        <end position="54"/>
    </location>
</feature>
<feature type="compositionally biased region" description="Polar residues" evidence="1">
    <location>
        <begin position="137"/>
        <end position="146"/>
    </location>
</feature>
<feature type="compositionally biased region" description="Low complexity" evidence="1">
    <location>
        <begin position="74"/>
        <end position="95"/>
    </location>
</feature>
<accession>A0AAF0F4G6</accession>
<protein>
    <submittedName>
        <fullName evidence="2">Uncharacterized protein</fullName>
    </submittedName>
</protein>